<evidence type="ECO:0000313" key="3">
    <source>
        <dbReference type="EMBL" id="NYE83456.1"/>
    </source>
</evidence>
<keyword evidence="2" id="KW-0732">Signal</keyword>
<evidence type="ECO:0000256" key="1">
    <source>
        <dbReference type="ARBA" id="ARBA00006987"/>
    </source>
</evidence>
<feature type="chain" id="PRO_5030654177" evidence="2">
    <location>
        <begin position="37"/>
        <end position="338"/>
    </location>
</feature>
<comment type="similarity">
    <text evidence="1">Belongs to the UPF0065 (bug) family.</text>
</comment>
<dbReference type="PANTHER" id="PTHR42928">
    <property type="entry name" value="TRICARBOXYLATE-BINDING PROTEIN"/>
    <property type="match status" value="1"/>
</dbReference>
<name>A0A7Y9IUT3_9BURK</name>
<keyword evidence="3" id="KW-0675">Receptor</keyword>
<keyword evidence="4" id="KW-1185">Reference proteome</keyword>
<proteinExistence type="inferred from homology"/>
<comment type="caution">
    <text evidence="3">The sequence shown here is derived from an EMBL/GenBank/DDBJ whole genome shotgun (WGS) entry which is preliminary data.</text>
</comment>
<dbReference type="InterPro" id="IPR005064">
    <property type="entry name" value="BUG"/>
</dbReference>
<feature type="signal peptide" evidence="2">
    <location>
        <begin position="1"/>
        <end position="36"/>
    </location>
</feature>
<evidence type="ECO:0000256" key="2">
    <source>
        <dbReference type="SAM" id="SignalP"/>
    </source>
</evidence>
<sequence>MKLCTSSPRALNPLRRHLLLALAVAGVAGAPLLAHAADDYPSKPIRLVVPYPPGGATDVIGRVIAQKLSAALNQQVVVDNRAGATGNIGAAAVATAAPDGYTLLMGALTSHAINATLFAKTVSYDLEKSFTPVGIVGSVPLVFVVNPTVKAQNLTELIALAKKQPGSLTFASSGSGSPQHLAGEMFKKMAGIDMLHVPYKGSGPAMTDLVGGQVLSMIETAPAAQGFIASGKLRALAVASKDRVSTMPDVPTAAEAGLKGFEVSSMFGILAPAGTPKAVVDKLTSEMKKALSTQDAKDALLQQGVIANYAAPPEAATAIKTEVAKWAKVITDANVKAD</sequence>
<dbReference type="PANTHER" id="PTHR42928:SF5">
    <property type="entry name" value="BLR1237 PROTEIN"/>
    <property type="match status" value="1"/>
</dbReference>
<evidence type="ECO:0000313" key="4">
    <source>
        <dbReference type="Proteomes" id="UP000542125"/>
    </source>
</evidence>
<organism evidence="3 4">
    <name type="scientific">Pigmentiphaga litoralis</name>
    <dbReference type="NCBI Taxonomy" id="516702"/>
    <lineage>
        <taxon>Bacteria</taxon>
        <taxon>Pseudomonadati</taxon>
        <taxon>Pseudomonadota</taxon>
        <taxon>Betaproteobacteria</taxon>
        <taxon>Burkholderiales</taxon>
        <taxon>Alcaligenaceae</taxon>
        <taxon>Pigmentiphaga</taxon>
    </lineage>
</organism>
<dbReference type="Pfam" id="PF03401">
    <property type="entry name" value="TctC"/>
    <property type="match status" value="1"/>
</dbReference>
<accession>A0A7Y9IUT3</accession>
<dbReference type="AlphaFoldDB" id="A0A7Y9IUT3"/>
<dbReference type="Gene3D" id="3.40.190.150">
    <property type="entry name" value="Bordetella uptake gene, domain 1"/>
    <property type="match status" value="1"/>
</dbReference>
<dbReference type="Gene3D" id="3.40.190.10">
    <property type="entry name" value="Periplasmic binding protein-like II"/>
    <property type="match status" value="1"/>
</dbReference>
<gene>
    <name evidence="3" type="ORF">FHW18_002727</name>
</gene>
<dbReference type="PIRSF" id="PIRSF017082">
    <property type="entry name" value="YflP"/>
    <property type="match status" value="1"/>
</dbReference>
<dbReference type="EMBL" id="JACBYR010000001">
    <property type="protein sequence ID" value="NYE83456.1"/>
    <property type="molecule type" value="Genomic_DNA"/>
</dbReference>
<dbReference type="InterPro" id="IPR042100">
    <property type="entry name" value="Bug_dom1"/>
</dbReference>
<protein>
    <submittedName>
        <fullName evidence="3">Tripartite-type tricarboxylate transporter receptor subunit TctC</fullName>
    </submittedName>
</protein>
<reference evidence="3 4" key="1">
    <citation type="submission" date="2020-07" db="EMBL/GenBank/DDBJ databases">
        <title>Genomic Encyclopedia of Type Strains, Phase IV (KMG-V): Genome sequencing to study the core and pangenomes of soil and plant-associated prokaryotes.</title>
        <authorList>
            <person name="Whitman W."/>
        </authorList>
    </citation>
    <scope>NUCLEOTIDE SEQUENCE [LARGE SCALE GENOMIC DNA]</scope>
    <source>
        <strain evidence="3 4">SAS40</strain>
    </source>
</reference>
<dbReference type="Proteomes" id="UP000542125">
    <property type="component" value="Unassembled WGS sequence"/>
</dbReference>
<dbReference type="SUPFAM" id="SSF53850">
    <property type="entry name" value="Periplasmic binding protein-like II"/>
    <property type="match status" value="1"/>
</dbReference>
<dbReference type="CDD" id="cd13578">
    <property type="entry name" value="PBP2_Bug27"/>
    <property type="match status" value="1"/>
</dbReference>